<dbReference type="EC" id="3.1.1.53" evidence="4"/>
<name>A0ABX0X6F0_9BACT</name>
<feature type="signal peptide" evidence="2">
    <location>
        <begin position="1"/>
        <end position="19"/>
    </location>
</feature>
<evidence type="ECO:0000259" key="3">
    <source>
        <dbReference type="Pfam" id="PF03629"/>
    </source>
</evidence>
<dbReference type="InterPro" id="IPR005181">
    <property type="entry name" value="SASA"/>
</dbReference>
<dbReference type="Gene3D" id="2.60.40.10">
    <property type="entry name" value="Immunoglobulins"/>
    <property type="match status" value="1"/>
</dbReference>
<keyword evidence="2" id="KW-0732">Signal</keyword>
<keyword evidence="1 4" id="KW-0378">Hydrolase</keyword>
<evidence type="ECO:0000256" key="2">
    <source>
        <dbReference type="SAM" id="SignalP"/>
    </source>
</evidence>
<dbReference type="RefSeq" id="WP_168035467.1">
    <property type="nucleotide sequence ID" value="NZ_JAATJH010000001.1"/>
</dbReference>
<dbReference type="PANTHER" id="PTHR22901:SF0">
    <property type="entry name" value="SIALATE O-ACETYLESTERASE"/>
    <property type="match status" value="1"/>
</dbReference>
<dbReference type="InterPro" id="IPR039329">
    <property type="entry name" value="SIAE"/>
</dbReference>
<evidence type="ECO:0000256" key="1">
    <source>
        <dbReference type="ARBA" id="ARBA00022801"/>
    </source>
</evidence>
<gene>
    <name evidence="4" type="ORF">GGR27_000131</name>
</gene>
<dbReference type="EMBL" id="JAATJH010000001">
    <property type="protein sequence ID" value="NJC24650.1"/>
    <property type="molecule type" value="Genomic_DNA"/>
</dbReference>
<dbReference type="Proteomes" id="UP000770785">
    <property type="component" value="Unassembled WGS sequence"/>
</dbReference>
<accession>A0ABX0X6F0</accession>
<keyword evidence="5" id="KW-1185">Reference proteome</keyword>
<dbReference type="SUPFAM" id="SSF49785">
    <property type="entry name" value="Galactose-binding domain-like"/>
    <property type="match status" value="1"/>
</dbReference>
<dbReference type="SUPFAM" id="SSF52266">
    <property type="entry name" value="SGNH hydrolase"/>
    <property type="match status" value="1"/>
</dbReference>
<reference evidence="4 5" key="1">
    <citation type="submission" date="2020-03" db="EMBL/GenBank/DDBJ databases">
        <title>Genomic Encyclopedia of Type Strains, Phase IV (KMG-IV): sequencing the most valuable type-strain genomes for metagenomic binning, comparative biology and taxonomic classification.</title>
        <authorList>
            <person name="Goeker M."/>
        </authorList>
    </citation>
    <scope>NUCLEOTIDE SEQUENCE [LARGE SCALE GENOMIC DNA]</scope>
    <source>
        <strain evidence="4 5">DSM 105096</strain>
    </source>
</reference>
<dbReference type="Pfam" id="PF03629">
    <property type="entry name" value="SASA"/>
    <property type="match status" value="1"/>
</dbReference>
<organism evidence="4 5">
    <name type="scientific">Neolewinella antarctica</name>
    <dbReference type="NCBI Taxonomy" id="442734"/>
    <lineage>
        <taxon>Bacteria</taxon>
        <taxon>Pseudomonadati</taxon>
        <taxon>Bacteroidota</taxon>
        <taxon>Saprospiria</taxon>
        <taxon>Saprospirales</taxon>
        <taxon>Lewinellaceae</taxon>
        <taxon>Neolewinella</taxon>
    </lineage>
</organism>
<evidence type="ECO:0000313" key="5">
    <source>
        <dbReference type="Proteomes" id="UP000770785"/>
    </source>
</evidence>
<dbReference type="PANTHER" id="PTHR22901">
    <property type="entry name" value="SIALATE O-ACETYLESTERASE"/>
    <property type="match status" value="1"/>
</dbReference>
<dbReference type="GO" id="GO:0001681">
    <property type="term" value="F:sialate O-acetylesterase activity"/>
    <property type="evidence" value="ECO:0007669"/>
    <property type="project" value="UniProtKB-EC"/>
</dbReference>
<dbReference type="Gene3D" id="3.40.50.1110">
    <property type="entry name" value="SGNH hydrolase"/>
    <property type="match status" value="1"/>
</dbReference>
<dbReference type="Gene3D" id="2.60.120.260">
    <property type="entry name" value="Galactose-binding domain-like"/>
    <property type="match status" value="1"/>
</dbReference>
<protein>
    <submittedName>
        <fullName evidence="4">Sialate O-acetylesterase</fullName>
        <ecNumber evidence="4">3.1.1.53</ecNumber>
    </submittedName>
</protein>
<feature type="chain" id="PRO_5045578671" evidence="2">
    <location>
        <begin position="20"/>
        <end position="645"/>
    </location>
</feature>
<dbReference type="InterPro" id="IPR013783">
    <property type="entry name" value="Ig-like_fold"/>
</dbReference>
<feature type="domain" description="Sialate O-acetylesterase" evidence="3">
    <location>
        <begin position="405"/>
        <end position="514"/>
    </location>
</feature>
<evidence type="ECO:0000313" key="4">
    <source>
        <dbReference type="EMBL" id="NJC24650.1"/>
    </source>
</evidence>
<dbReference type="InterPro" id="IPR008979">
    <property type="entry name" value="Galactose-bd-like_sf"/>
</dbReference>
<dbReference type="InterPro" id="IPR036514">
    <property type="entry name" value="SGNH_hydro_sf"/>
</dbReference>
<comment type="caution">
    <text evidence="4">The sequence shown here is derived from an EMBL/GenBank/DDBJ whole genome shotgun (WGS) entry which is preliminary data.</text>
</comment>
<proteinExistence type="predicted"/>
<sequence length="645" mass="70447">MRCQLILLLTVTLCTGVRAQGLTFFESFTDHAVLQRAVAHPIWGWGKPGKTVSLTFRGVKQRTKADVNGRWEFKLPTQEAGGPHTLSVTSGRERTSVDDVYFGDVYLISGQSNMGWHLEQSDLTGERARAIGDPLIRELSLPHSHANEPKEHLTTTDGWRTGDAGTIGKFSGVGAYYAHYLRQEVDVPIGLLNSSWGGSRIEPWMSPAALGAETPDEVDELIAAVSSVGGPGMENFRKNFPGRELPSDDVGEEMGWLKADHDASAWPIMNLPTFWEAAGYPAIDGTFYFRKSFTLTTEQAVGGATVHLGAIDDGDFTYVNDQLVGSIPQGHLEKRVYVIEPGVLKAGDDIITIRVVDTGGGGGFSASPPEMYLETATGRVSLAGEYRYNIGSISVDHKPNQIPTILYNSMIAPLGNMPLAGVLWYQGESNASEGDNVKYAGQMRALIRQWREQFSNPGTLPFYWVQLANFKDAVATPDEPGWAVLRESQTQALAEPLTGMAVITDIGEADDIHPKNKWEVGRRLSLFALRDVYGKDVVADSPQLVTAEAKSDDPARVDLTFDHLDGGLRVVSDDRYGYVKGFTVLDGVGEWKFAQAVLVDGNKIAIFGAPGKSITRVRYNWANNPDGNLFSKHGLPVNGFDVEIR</sequence>